<protein>
    <submittedName>
        <fullName evidence="5">PucR family transcriptional regulator</fullName>
    </submittedName>
</protein>
<evidence type="ECO:0000313" key="6">
    <source>
        <dbReference type="Proteomes" id="UP001564657"/>
    </source>
</evidence>
<name>A0ABV4BRB7_9CLOT</name>
<dbReference type="InterPro" id="IPR025736">
    <property type="entry name" value="PucR_C-HTH_dom"/>
</dbReference>
<dbReference type="Pfam" id="PF07905">
    <property type="entry name" value="PucR"/>
    <property type="match status" value="1"/>
</dbReference>
<dbReference type="InterPro" id="IPR012914">
    <property type="entry name" value="PucR_dom"/>
</dbReference>
<dbReference type="InterPro" id="IPR042070">
    <property type="entry name" value="PucR_C-HTH_sf"/>
</dbReference>
<evidence type="ECO:0000259" key="2">
    <source>
        <dbReference type="Pfam" id="PF07905"/>
    </source>
</evidence>
<proteinExistence type="inferred from homology"/>
<organism evidence="5 6">
    <name type="scientific">Clostridium moutaii</name>
    <dbReference type="NCBI Taxonomy" id="3240932"/>
    <lineage>
        <taxon>Bacteria</taxon>
        <taxon>Bacillati</taxon>
        <taxon>Bacillota</taxon>
        <taxon>Clostridia</taxon>
        <taxon>Eubacteriales</taxon>
        <taxon>Clostridiaceae</taxon>
        <taxon>Clostridium</taxon>
    </lineage>
</organism>
<dbReference type="PANTHER" id="PTHR33744">
    <property type="entry name" value="CARBOHYDRATE DIACID REGULATOR"/>
    <property type="match status" value="1"/>
</dbReference>
<dbReference type="RefSeq" id="WP_369705236.1">
    <property type="nucleotide sequence ID" value="NZ_JBGEWD010000017.1"/>
</dbReference>
<dbReference type="EMBL" id="JBGEWD010000017">
    <property type="protein sequence ID" value="MEY8001341.1"/>
    <property type="molecule type" value="Genomic_DNA"/>
</dbReference>
<gene>
    <name evidence="5" type="ORF">AB8U03_14265</name>
</gene>
<evidence type="ECO:0000313" key="5">
    <source>
        <dbReference type="EMBL" id="MEY8001341.1"/>
    </source>
</evidence>
<evidence type="ECO:0000259" key="4">
    <source>
        <dbReference type="Pfam" id="PF17853"/>
    </source>
</evidence>
<dbReference type="Proteomes" id="UP001564657">
    <property type="component" value="Unassembled WGS sequence"/>
</dbReference>
<evidence type="ECO:0000259" key="3">
    <source>
        <dbReference type="Pfam" id="PF13556"/>
    </source>
</evidence>
<accession>A0ABV4BRB7</accession>
<reference evidence="5 6" key="1">
    <citation type="submission" date="2024-08" db="EMBL/GenBank/DDBJ databases">
        <title>Clostridium lapicellarii sp. nov., and Clostridium renhuaiense sp. nov., two species isolated from the mud in a fermentation cellar used for producing sauce-flavour Chinese liquors.</title>
        <authorList>
            <person name="Yang F."/>
            <person name="Wang H."/>
            <person name="Chen L.Q."/>
            <person name="Zhou N."/>
            <person name="Lu J.J."/>
            <person name="Pu X.X."/>
            <person name="Wan B."/>
            <person name="Wang L."/>
            <person name="Liu S.J."/>
        </authorList>
    </citation>
    <scope>NUCLEOTIDE SEQUENCE [LARGE SCALE GENOMIC DNA]</scope>
    <source>
        <strain evidence="5 6">MT-5</strain>
    </source>
</reference>
<sequence length="402" mass="46433">MIVNCGNVNTLPYADKLKLKAGKNGLDRIIKWVHYMENPEYIAWLKGGELILTTCVLMKDVTSELLKLVKDLNSRKAAGLVVNVGPYIHETPKEVIDAANFLGFPIFELPFEVRFIDISQSICKTIFMGKLQQESMNSFMKNIIHGDIPCSEEIINRAVFYGYDPDKVYCTFVIYVDNFTKLVVKNKIWDEEVAFGVMQQISQVIINTMNCYDKNIIRVIENNSIIVMFLVDKANEDMVNSMAQDIVNSMFHKLKHIKISIGIGGFWQRLKDLKYSVNKAEKALKILKIFKSNICSYDEIGIYRLLFQIGKKDGMEIFYHEILGKLIDYDTKNSTKLVETLKTYIDENCNLIKTAKLLFIHKNTLKYRIKRIEEISNCDLKDMHVLLNFDMAFKVKNFITCI</sequence>
<dbReference type="InterPro" id="IPR051448">
    <property type="entry name" value="CdaR-like_regulators"/>
</dbReference>
<feature type="domain" description="CdaR GGDEF-like" evidence="4">
    <location>
        <begin position="151"/>
        <end position="286"/>
    </location>
</feature>
<dbReference type="Gene3D" id="1.10.10.2840">
    <property type="entry name" value="PucR C-terminal helix-turn-helix domain"/>
    <property type="match status" value="1"/>
</dbReference>
<dbReference type="Pfam" id="PF17853">
    <property type="entry name" value="GGDEF_2"/>
    <property type="match status" value="1"/>
</dbReference>
<evidence type="ECO:0000256" key="1">
    <source>
        <dbReference type="ARBA" id="ARBA00006754"/>
    </source>
</evidence>
<dbReference type="Pfam" id="PF13556">
    <property type="entry name" value="HTH_30"/>
    <property type="match status" value="1"/>
</dbReference>
<dbReference type="InterPro" id="IPR041522">
    <property type="entry name" value="CdaR_GGDEF"/>
</dbReference>
<feature type="domain" description="PucR C-terminal helix-turn-helix" evidence="3">
    <location>
        <begin position="337"/>
        <end position="395"/>
    </location>
</feature>
<feature type="domain" description="Purine catabolism PurC-like" evidence="2">
    <location>
        <begin position="10"/>
        <end position="126"/>
    </location>
</feature>
<keyword evidence="6" id="KW-1185">Reference proteome</keyword>
<comment type="caution">
    <text evidence="5">The sequence shown here is derived from an EMBL/GenBank/DDBJ whole genome shotgun (WGS) entry which is preliminary data.</text>
</comment>
<dbReference type="PANTHER" id="PTHR33744:SF1">
    <property type="entry name" value="DNA-BINDING TRANSCRIPTIONAL ACTIVATOR ADER"/>
    <property type="match status" value="1"/>
</dbReference>
<comment type="similarity">
    <text evidence="1">Belongs to the CdaR family.</text>
</comment>